<evidence type="ECO:0000256" key="1">
    <source>
        <dbReference type="SAM" id="MobiDB-lite"/>
    </source>
</evidence>
<feature type="region of interest" description="Disordered" evidence="1">
    <location>
        <begin position="1"/>
        <end position="177"/>
    </location>
</feature>
<name>A0A9W8DZ27_9FUNG</name>
<feature type="compositionally biased region" description="Polar residues" evidence="1">
    <location>
        <begin position="71"/>
        <end position="85"/>
    </location>
</feature>
<evidence type="ECO:0000313" key="3">
    <source>
        <dbReference type="Proteomes" id="UP001150569"/>
    </source>
</evidence>
<gene>
    <name evidence="2" type="ORF">IWQ60_000598</name>
</gene>
<dbReference type="EMBL" id="JANBPT010000015">
    <property type="protein sequence ID" value="KAJ1930124.1"/>
    <property type="molecule type" value="Genomic_DNA"/>
</dbReference>
<feature type="compositionally biased region" description="Polar residues" evidence="1">
    <location>
        <begin position="31"/>
        <end position="64"/>
    </location>
</feature>
<dbReference type="AlphaFoldDB" id="A0A9W8DZ27"/>
<reference evidence="2" key="1">
    <citation type="submission" date="2022-07" db="EMBL/GenBank/DDBJ databases">
        <title>Phylogenomic reconstructions and comparative analyses of Kickxellomycotina fungi.</title>
        <authorList>
            <person name="Reynolds N.K."/>
            <person name="Stajich J.E."/>
            <person name="Barry K."/>
            <person name="Grigoriev I.V."/>
            <person name="Crous P."/>
            <person name="Smith M.E."/>
        </authorList>
    </citation>
    <scope>NUCLEOTIDE SEQUENCE</scope>
    <source>
        <strain evidence="2">RSA 861</strain>
    </source>
</reference>
<feature type="compositionally biased region" description="Polar residues" evidence="1">
    <location>
        <begin position="134"/>
        <end position="148"/>
    </location>
</feature>
<keyword evidence="3" id="KW-1185">Reference proteome</keyword>
<feature type="compositionally biased region" description="Polar residues" evidence="1">
    <location>
        <begin position="14"/>
        <end position="24"/>
    </location>
</feature>
<feature type="compositionally biased region" description="Polar residues" evidence="1">
    <location>
        <begin position="113"/>
        <end position="127"/>
    </location>
</feature>
<proteinExistence type="predicted"/>
<feature type="compositionally biased region" description="Polar residues" evidence="1">
    <location>
        <begin position="92"/>
        <end position="106"/>
    </location>
</feature>
<sequence>MSNAGYDSKLHYQSPEQVGGSPTFSLDEPSRSNPSRASGQTTSTYPDGTPRTSHLTSAFGSSADTYPDGTPRTSHLTSAFGSSADTYPDGTPRTSHLTSTFGSSADTYPDGTPRTSHLTSAFGSSADTYPDGTPRTSHLTSTFGSSADTYPDGTLRPPASIRNTTTDGQAKRTDHSDENFDLRMQGYGNEVKGSVKKAVGQIFGFHDLAQRGDAEKKNGEYQIRAANPGTGVPFHKTEAKLQAATNDMHSRFK</sequence>
<protein>
    <submittedName>
        <fullName evidence="2">Uncharacterized protein</fullName>
    </submittedName>
</protein>
<dbReference type="Proteomes" id="UP001150569">
    <property type="component" value="Unassembled WGS sequence"/>
</dbReference>
<comment type="caution">
    <text evidence="2">The sequence shown here is derived from an EMBL/GenBank/DDBJ whole genome shotgun (WGS) entry which is preliminary data.</text>
</comment>
<organism evidence="2 3">
    <name type="scientific">Tieghemiomyces parasiticus</name>
    <dbReference type="NCBI Taxonomy" id="78921"/>
    <lineage>
        <taxon>Eukaryota</taxon>
        <taxon>Fungi</taxon>
        <taxon>Fungi incertae sedis</taxon>
        <taxon>Zoopagomycota</taxon>
        <taxon>Kickxellomycotina</taxon>
        <taxon>Dimargaritomycetes</taxon>
        <taxon>Dimargaritales</taxon>
        <taxon>Dimargaritaceae</taxon>
        <taxon>Tieghemiomyces</taxon>
    </lineage>
</organism>
<accession>A0A9W8DZ27</accession>
<evidence type="ECO:0000313" key="2">
    <source>
        <dbReference type="EMBL" id="KAJ1930124.1"/>
    </source>
</evidence>